<feature type="compositionally biased region" description="Acidic residues" evidence="1">
    <location>
        <begin position="44"/>
        <end position="54"/>
    </location>
</feature>
<accession>A0AAV5HWJ6</accession>
<sequence length="64" mass="7403">MTADFHPEVKLKWDYDNEGCNIFPSNFDFEFVAVEDKEPEVVEGAEVSENELEEPMNQQPPLVE</sequence>
<feature type="region of interest" description="Disordered" evidence="1">
    <location>
        <begin position="44"/>
        <end position="64"/>
    </location>
</feature>
<comment type="caution">
    <text evidence="2">The sequence shown here is derived from an EMBL/GenBank/DDBJ whole genome shotgun (WGS) entry which is preliminary data.</text>
</comment>
<dbReference type="Proteomes" id="UP001054252">
    <property type="component" value="Unassembled WGS sequence"/>
</dbReference>
<reference evidence="2 3" key="1">
    <citation type="journal article" date="2021" name="Commun. Biol.">
        <title>The genome of Shorea leprosula (Dipterocarpaceae) highlights the ecological relevance of drought in aseasonal tropical rainforests.</title>
        <authorList>
            <person name="Ng K.K.S."/>
            <person name="Kobayashi M.J."/>
            <person name="Fawcett J.A."/>
            <person name="Hatakeyama M."/>
            <person name="Paape T."/>
            <person name="Ng C.H."/>
            <person name="Ang C.C."/>
            <person name="Tnah L.H."/>
            <person name="Lee C.T."/>
            <person name="Nishiyama T."/>
            <person name="Sese J."/>
            <person name="O'Brien M.J."/>
            <person name="Copetti D."/>
            <person name="Mohd Noor M.I."/>
            <person name="Ong R.C."/>
            <person name="Putra M."/>
            <person name="Sireger I.Z."/>
            <person name="Indrioko S."/>
            <person name="Kosugi Y."/>
            <person name="Izuno A."/>
            <person name="Isagi Y."/>
            <person name="Lee S.L."/>
            <person name="Shimizu K.K."/>
        </authorList>
    </citation>
    <scope>NUCLEOTIDE SEQUENCE [LARGE SCALE GENOMIC DNA]</scope>
    <source>
        <strain evidence="2">214</strain>
    </source>
</reference>
<keyword evidence="3" id="KW-1185">Reference proteome</keyword>
<evidence type="ECO:0000313" key="2">
    <source>
        <dbReference type="EMBL" id="GKU90957.1"/>
    </source>
</evidence>
<gene>
    <name evidence="2" type="ORF">SLEP1_g4894</name>
</gene>
<name>A0AAV5HWJ6_9ROSI</name>
<protein>
    <submittedName>
        <fullName evidence="2">Uncharacterized protein</fullName>
    </submittedName>
</protein>
<proteinExistence type="predicted"/>
<evidence type="ECO:0000256" key="1">
    <source>
        <dbReference type="SAM" id="MobiDB-lite"/>
    </source>
</evidence>
<dbReference type="EMBL" id="BPVZ01000004">
    <property type="protein sequence ID" value="GKU90957.1"/>
    <property type="molecule type" value="Genomic_DNA"/>
</dbReference>
<dbReference type="AlphaFoldDB" id="A0AAV5HWJ6"/>
<evidence type="ECO:0000313" key="3">
    <source>
        <dbReference type="Proteomes" id="UP001054252"/>
    </source>
</evidence>
<organism evidence="2 3">
    <name type="scientific">Rubroshorea leprosula</name>
    <dbReference type="NCBI Taxonomy" id="152421"/>
    <lineage>
        <taxon>Eukaryota</taxon>
        <taxon>Viridiplantae</taxon>
        <taxon>Streptophyta</taxon>
        <taxon>Embryophyta</taxon>
        <taxon>Tracheophyta</taxon>
        <taxon>Spermatophyta</taxon>
        <taxon>Magnoliopsida</taxon>
        <taxon>eudicotyledons</taxon>
        <taxon>Gunneridae</taxon>
        <taxon>Pentapetalae</taxon>
        <taxon>rosids</taxon>
        <taxon>malvids</taxon>
        <taxon>Malvales</taxon>
        <taxon>Dipterocarpaceae</taxon>
        <taxon>Rubroshorea</taxon>
    </lineage>
</organism>